<keyword evidence="1" id="KW-1133">Transmembrane helix</keyword>
<protein>
    <submittedName>
        <fullName evidence="2">Uncharacterized protein</fullName>
    </submittedName>
</protein>
<gene>
    <name evidence="2" type="ORF">EVOR1521_LOCUS11094</name>
</gene>
<keyword evidence="1" id="KW-0472">Membrane</keyword>
<feature type="transmembrane region" description="Helical" evidence="1">
    <location>
        <begin position="58"/>
        <end position="77"/>
    </location>
</feature>
<keyword evidence="3" id="KW-1185">Reference proteome</keyword>
<evidence type="ECO:0000313" key="3">
    <source>
        <dbReference type="Proteomes" id="UP001178507"/>
    </source>
</evidence>
<dbReference type="EMBL" id="CAUJNA010001090">
    <property type="protein sequence ID" value="CAJ1384183.1"/>
    <property type="molecule type" value="Genomic_DNA"/>
</dbReference>
<dbReference type="GO" id="GO:0004791">
    <property type="term" value="F:thioredoxin-disulfide reductase (NADPH) activity"/>
    <property type="evidence" value="ECO:0007669"/>
    <property type="project" value="TreeGrafter"/>
</dbReference>
<dbReference type="GO" id="GO:0045454">
    <property type="term" value="P:cell redox homeostasis"/>
    <property type="evidence" value="ECO:0007669"/>
    <property type="project" value="TreeGrafter"/>
</dbReference>
<reference evidence="2" key="1">
    <citation type="submission" date="2023-08" db="EMBL/GenBank/DDBJ databases">
        <authorList>
            <person name="Chen Y."/>
            <person name="Shah S."/>
            <person name="Dougan E. K."/>
            <person name="Thang M."/>
            <person name="Chan C."/>
        </authorList>
    </citation>
    <scope>NUCLEOTIDE SEQUENCE</scope>
</reference>
<sequence length="95" mass="10634">MAHRDLASAFHRFHRLRASQVVFALQLAIFALIWAGDSICNAIKVPKPQMLSSMQESRMMTIMGIWLVGNMLSAQLLNTGAFEIQHGDQLIWPGP</sequence>
<evidence type="ECO:0000256" key="1">
    <source>
        <dbReference type="SAM" id="Phobius"/>
    </source>
</evidence>
<dbReference type="AlphaFoldDB" id="A0AA36MZD6"/>
<comment type="caution">
    <text evidence="2">The sequence shown here is derived from an EMBL/GenBank/DDBJ whole genome shotgun (WGS) entry which is preliminary data.</text>
</comment>
<organism evidence="2 3">
    <name type="scientific">Effrenium voratum</name>
    <dbReference type="NCBI Taxonomy" id="2562239"/>
    <lineage>
        <taxon>Eukaryota</taxon>
        <taxon>Sar</taxon>
        <taxon>Alveolata</taxon>
        <taxon>Dinophyceae</taxon>
        <taxon>Suessiales</taxon>
        <taxon>Symbiodiniaceae</taxon>
        <taxon>Effrenium</taxon>
    </lineage>
</organism>
<dbReference type="Proteomes" id="UP001178507">
    <property type="component" value="Unassembled WGS sequence"/>
</dbReference>
<keyword evidence="1" id="KW-0812">Transmembrane</keyword>
<accession>A0AA36MZD6</accession>
<dbReference type="PANTHER" id="PTHR13544:SF0">
    <property type="entry name" value="THIOREDOXIN REDUCTASE-LIKE SELENOPROTEIN T"/>
    <property type="match status" value="1"/>
</dbReference>
<proteinExistence type="predicted"/>
<dbReference type="GO" id="GO:0005789">
    <property type="term" value="C:endoplasmic reticulum membrane"/>
    <property type="evidence" value="ECO:0007669"/>
    <property type="project" value="TreeGrafter"/>
</dbReference>
<dbReference type="PANTHER" id="PTHR13544">
    <property type="entry name" value="SELENOPROTEIN T"/>
    <property type="match status" value="1"/>
</dbReference>
<evidence type="ECO:0000313" key="2">
    <source>
        <dbReference type="EMBL" id="CAJ1384183.1"/>
    </source>
</evidence>
<name>A0AA36MZD6_9DINO</name>
<dbReference type="InterPro" id="IPR019389">
    <property type="entry name" value="Selenoprotein_T"/>
</dbReference>